<keyword evidence="6" id="KW-0106">Calcium</keyword>
<proteinExistence type="predicted"/>
<dbReference type="PANTHER" id="PTHR24028:SF234">
    <property type="entry name" value="PROTOCADHERIN GAMMA-A3"/>
    <property type="match status" value="1"/>
</dbReference>
<keyword evidence="3" id="KW-1133">Transmembrane helix</keyword>
<dbReference type="InterPro" id="IPR015919">
    <property type="entry name" value="Cadherin-like_sf"/>
</dbReference>
<dbReference type="InterPro" id="IPR002126">
    <property type="entry name" value="Cadherin-like_dom"/>
</dbReference>
<dbReference type="Gene3D" id="2.60.40.60">
    <property type="entry name" value="Cadherins"/>
    <property type="match status" value="1"/>
</dbReference>
<dbReference type="GO" id="GO:0005886">
    <property type="term" value="C:plasma membrane"/>
    <property type="evidence" value="ECO:0007669"/>
    <property type="project" value="TreeGrafter"/>
</dbReference>
<keyword evidence="4" id="KW-0472">Membrane</keyword>
<feature type="non-terminal residue" evidence="8">
    <location>
        <position position="1"/>
    </location>
</feature>
<protein>
    <submittedName>
        <fullName evidence="8">PCDG8 protein</fullName>
    </submittedName>
</protein>
<evidence type="ECO:0000256" key="1">
    <source>
        <dbReference type="ARBA" id="ARBA00004167"/>
    </source>
</evidence>
<dbReference type="AlphaFoldDB" id="A0A7L4L3T0"/>
<evidence type="ECO:0000313" key="8">
    <source>
        <dbReference type="EMBL" id="NXY59933.1"/>
    </source>
</evidence>
<dbReference type="EMBL" id="VWPU01011553">
    <property type="protein sequence ID" value="NXY59933.1"/>
    <property type="molecule type" value="Genomic_DNA"/>
</dbReference>
<dbReference type="GO" id="GO:0007156">
    <property type="term" value="P:homophilic cell adhesion via plasma membrane adhesion molecules"/>
    <property type="evidence" value="ECO:0007669"/>
    <property type="project" value="InterPro"/>
</dbReference>
<reference evidence="8 9" key="1">
    <citation type="submission" date="2019-09" db="EMBL/GenBank/DDBJ databases">
        <title>Bird 10,000 Genomes (B10K) Project - Family phase.</title>
        <authorList>
            <person name="Zhang G."/>
        </authorList>
    </citation>
    <scope>NUCLEOTIDE SEQUENCE [LARGE SCALE GENOMIC DNA]</scope>
    <source>
        <strain evidence="8">B10K-OTA-212792</strain>
        <tissue evidence="8">Blood</tissue>
    </source>
</reference>
<dbReference type="Pfam" id="PF00028">
    <property type="entry name" value="Cadherin"/>
    <property type="match status" value="1"/>
</dbReference>
<dbReference type="PROSITE" id="PS50268">
    <property type="entry name" value="CADHERIN_2"/>
    <property type="match status" value="1"/>
</dbReference>
<evidence type="ECO:0000256" key="2">
    <source>
        <dbReference type="ARBA" id="ARBA00022692"/>
    </source>
</evidence>
<comment type="caution">
    <text evidence="8">The sequence shown here is derived from an EMBL/GenBank/DDBJ whole genome shotgun (WGS) entry which is preliminary data.</text>
</comment>
<feature type="domain" description="Cadherin" evidence="7">
    <location>
        <begin position="1"/>
        <end position="61"/>
    </location>
</feature>
<organism evidence="8 9">
    <name type="scientific">Callaeas wilsoni</name>
    <name type="common">North Island kokako</name>
    <dbReference type="NCBI Taxonomy" id="1347786"/>
    <lineage>
        <taxon>Eukaryota</taxon>
        <taxon>Metazoa</taxon>
        <taxon>Chordata</taxon>
        <taxon>Craniata</taxon>
        <taxon>Vertebrata</taxon>
        <taxon>Euteleostomi</taxon>
        <taxon>Archelosauria</taxon>
        <taxon>Archosauria</taxon>
        <taxon>Dinosauria</taxon>
        <taxon>Saurischia</taxon>
        <taxon>Theropoda</taxon>
        <taxon>Coelurosauria</taxon>
        <taxon>Aves</taxon>
        <taxon>Neognathae</taxon>
        <taxon>Neoaves</taxon>
        <taxon>Telluraves</taxon>
        <taxon>Australaves</taxon>
        <taxon>Passeriformes</taxon>
        <taxon>Corvoidea</taxon>
        <taxon>Callaeidae</taxon>
        <taxon>Callaeas</taxon>
    </lineage>
</organism>
<dbReference type="SUPFAM" id="SSF49313">
    <property type="entry name" value="Cadherin-like"/>
    <property type="match status" value="1"/>
</dbReference>
<evidence type="ECO:0000256" key="6">
    <source>
        <dbReference type="PROSITE-ProRule" id="PRU00043"/>
    </source>
</evidence>
<keyword evidence="9" id="KW-1185">Reference proteome</keyword>
<feature type="non-terminal residue" evidence="8">
    <location>
        <position position="70"/>
    </location>
</feature>
<name>A0A7L4L3T0_9CORV</name>
<evidence type="ECO:0000313" key="9">
    <source>
        <dbReference type="Proteomes" id="UP000576729"/>
    </source>
</evidence>
<keyword evidence="5" id="KW-0325">Glycoprotein</keyword>
<dbReference type="GO" id="GO:0005509">
    <property type="term" value="F:calcium ion binding"/>
    <property type="evidence" value="ECO:0007669"/>
    <property type="project" value="UniProtKB-UniRule"/>
</dbReference>
<evidence type="ECO:0000256" key="4">
    <source>
        <dbReference type="ARBA" id="ARBA00023136"/>
    </source>
</evidence>
<dbReference type="InterPro" id="IPR050174">
    <property type="entry name" value="Protocadherin/Cadherin-CA"/>
</dbReference>
<evidence type="ECO:0000256" key="3">
    <source>
        <dbReference type="ARBA" id="ARBA00022989"/>
    </source>
</evidence>
<keyword evidence="2" id="KW-0812">Transmembrane</keyword>
<evidence type="ECO:0000256" key="5">
    <source>
        <dbReference type="ARBA" id="ARBA00023180"/>
    </source>
</evidence>
<dbReference type="Proteomes" id="UP000576729">
    <property type="component" value="Unassembled WGS sequence"/>
</dbReference>
<dbReference type="SMART" id="SM00112">
    <property type="entry name" value="CA"/>
    <property type="match status" value="1"/>
</dbReference>
<evidence type="ECO:0000259" key="7">
    <source>
        <dbReference type="PROSITE" id="PS50268"/>
    </source>
</evidence>
<sequence>VTASDADEGLNGQVKYSYIKKKTSSQVFHLNSETGAITLGRSLDFEEGDAYELDLQAYDGGTLYDTAKVV</sequence>
<comment type="subcellular location">
    <subcellularLocation>
        <location evidence="1">Membrane</location>
        <topology evidence="1">Single-pass membrane protein</topology>
    </subcellularLocation>
</comment>
<accession>A0A7L4L3T0</accession>
<dbReference type="PANTHER" id="PTHR24028">
    <property type="entry name" value="CADHERIN-87A"/>
    <property type="match status" value="1"/>
</dbReference>
<gene>
    <name evidence="8" type="primary">Pcdhga8</name>
    <name evidence="8" type="ORF">CALWIL_R16063</name>
</gene>
<dbReference type="CDD" id="cd11304">
    <property type="entry name" value="Cadherin_repeat"/>
    <property type="match status" value="1"/>
</dbReference>